<dbReference type="RefSeq" id="WP_034430451.1">
    <property type="nucleotide sequence ID" value="NZ_CBTK010000024.1"/>
</dbReference>
<evidence type="ECO:0000313" key="5">
    <source>
        <dbReference type="EMBL" id="CDH43423.1"/>
    </source>
</evidence>
<evidence type="ECO:0000256" key="4">
    <source>
        <dbReference type="RuleBase" id="RU000363"/>
    </source>
</evidence>
<evidence type="ECO:0000256" key="3">
    <source>
        <dbReference type="ARBA" id="ARBA00023002"/>
    </source>
</evidence>
<dbReference type="SUPFAM" id="SSF51735">
    <property type="entry name" value="NAD(P)-binding Rossmann-fold domains"/>
    <property type="match status" value="1"/>
</dbReference>
<gene>
    <name evidence="5" type="ORF">BN874_120074</name>
</gene>
<dbReference type="GO" id="GO:0016616">
    <property type="term" value="F:oxidoreductase activity, acting on the CH-OH group of donors, NAD or NADP as acceptor"/>
    <property type="evidence" value="ECO:0007669"/>
    <property type="project" value="InterPro"/>
</dbReference>
<dbReference type="Gene3D" id="3.40.50.720">
    <property type="entry name" value="NAD(P)-binding Rossmann-like Domain"/>
    <property type="match status" value="1"/>
</dbReference>
<keyword evidence="2" id="KW-0521">NADP</keyword>
<proteinExistence type="inferred from homology"/>
<sequence length="245" mass="26112">MLSGKSSKPVAVVTGANRGLGLETARQLAKRDLRVILTSRNPGKGEMALEKLLAEGLDVLFQPLDVALESSVADLGAFIHSRCGRVDILVNNAGVFLDSHGTEDVGITSVLTASLDTLTATLKTNLYGPLLLAQELVPLMKQQHYGRIVNVSSGMGQLSEMEGRSPAYRISKTALNALTRILAAETQGYNILVNSVCPGWVRTDIGGPNAERSVEQGTFGIVWAAMLPDDGPNGGFFRDGKPIPW</sequence>
<accession>A0A7U7G830</accession>
<dbReference type="CDD" id="cd05324">
    <property type="entry name" value="carb_red_PTCR-like_SDR_c"/>
    <property type="match status" value="1"/>
</dbReference>
<dbReference type="AlphaFoldDB" id="A0A7U7G830"/>
<evidence type="ECO:0000256" key="1">
    <source>
        <dbReference type="ARBA" id="ARBA00006484"/>
    </source>
</evidence>
<keyword evidence="3" id="KW-0560">Oxidoreductase</keyword>
<comment type="caution">
    <text evidence="5">The sequence shown here is derived from an EMBL/GenBank/DDBJ whole genome shotgun (WGS) entry which is preliminary data.</text>
</comment>
<evidence type="ECO:0000256" key="2">
    <source>
        <dbReference type="ARBA" id="ARBA00022857"/>
    </source>
</evidence>
<dbReference type="InterPro" id="IPR036291">
    <property type="entry name" value="NAD(P)-bd_dom_sf"/>
</dbReference>
<dbReference type="OrthoDB" id="5786478at2"/>
<dbReference type="PRINTS" id="PR00081">
    <property type="entry name" value="GDHRDH"/>
</dbReference>
<dbReference type="PANTHER" id="PTHR43490">
    <property type="entry name" value="(+)-NEOMENTHOL DEHYDROGENASE"/>
    <property type="match status" value="1"/>
</dbReference>
<comment type="similarity">
    <text evidence="1 4">Belongs to the short-chain dehydrogenases/reductases (SDR) family.</text>
</comment>
<dbReference type="PRINTS" id="PR00080">
    <property type="entry name" value="SDRFAMILY"/>
</dbReference>
<dbReference type="InterPro" id="IPR002347">
    <property type="entry name" value="SDR_fam"/>
</dbReference>
<keyword evidence="6" id="KW-1185">Reference proteome</keyword>
<organism evidence="5 6">
    <name type="scientific">Candidatus Contendobacter odensis Run_B_J11</name>
    <dbReference type="NCBI Taxonomy" id="1400861"/>
    <lineage>
        <taxon>Bacteria</taxon>
        <taxon>Pseudomonadati</taxon>
        <taxon>Pseudomonadota</taxon>
        <taxon>Gammaproteobacteria</taxon>
        <taxon>Candidatus Competibacteraceae</taxon>
        <taxon>Candidatus Contendibacter</taxon>
    </lineage>
</organism>
<protein>
    <submittedName>
        <fullName evidence="5">Short-chain dehydrogenase/reductase SDR</fullName>
    </submittedName>
</protein>
<name>A0A7U7G830_9GAMM</name>
<dbReference type="Proteomes" id="UP000019184">
    <property type="component" value="Unassembled WGS sequence"/>
</dbReference>
<evidence type="ECO:0000313" key="6">
    <source>
        <dbReference type="Proteomes" id="UP000019184"/>
    </source>
</evidence>
<reference evidence="5 6" key="1">
    <citation type="journal article" date="2014" name="ISME J.">
        <title>Candidatus Competibacter-lineage genomes retrieved from metagenomes reveal functional metabolic diversity.</title>
        <authorList>
            <person name="McIlroy S.J."/>
            <person name="Albertsen M."/>
            <person name="Andresen E.K."/>
            <person name="Saunders A.M."/>
            <person name="Kristiansen R."/>
            <person name="Stokholm-Bjerregaard M."/>
            <person name="Nielsen K.L."/>
            <person name="Nielsen P.H."/>
        </authorList>
    </citation>
    <scope>NUCLEOTIDE SEQUENCE [LARGE SCALE GENOMIC DNA]</scope>
    <source>
        <strain evidence="5 6">Run_B_J11</strain>
    </source>
</reference>
<dbReference type="Pfam" id="PF00106">
    <property type="entry name" value="adh_short"/>
    <property type="match status" value="1"/>
</dbReference>
<dbReference type="InterPro" id="IPR045313">
    <property type="entry name" value="CBR1-like"/>
</dbReference>
<dbReference type="PANTHER" id="PTHR43490:SF99">
    <property type="entry name" value="SHORT-CHAIN DEHYDROGENASE_REDUCTASE"/>
    <property type="match status" value="1"/>
</dbReference>
<dbReference type="EMBL" id="CBTK010000024">
    <property type="protein sequence ID" value="CDH43423.1"/>
    <property type="molecule type" value="Genomic_DNA"/>
</dbReference>